<dbReference type="SUPFAM" id="SSF51735">
    <property type="entry name" value="NAD(P)-binding Rossmann-fold domains"/>
    <property type="match status" value="1"/>
</dbReference>
<reference evidence="5" key="1">
    <citation type="submission" date="2025-08" db="UniProtKB">
        <authorList>
            <consortium name="RefSeq"/>
        </authorList>
    </citation>
    <scope>IDENTIFICATION</scope>
    <source>
        <tissue evidence="5">Leaves</tissue>
    </source>
</reference>
<gene>
    <name evidence="5" type="primary">LOC109001333</name>
</gene>
<evidence type="ECO:0000313" key="5">
    <source>
        <dbReference type="RefSeq" id="XP_018834125.1"/>
    </source>
</evidence>
<dbReference type="InterPro" id="IPR036291">
    <property type="entry name" value="NAD(P)-bd_dom_sf"/>
</dbReference>
<evidence type="ECO:0000256" key="1">
    <source>
        <dbReference type="ARBA" id="ARBA00022857"/>
    </source>
</evidence>
<evidence type="ECO:0000256" key="2">
    <source>
        <dbReference type="ARBA" id="ARBA00023002"/>
    </source>
</evidence>
<dbReference type="RefSeq" id="XP_018834125.1">
    <property type="nucleotide sequence ID" value="XM_018978580.2"/>
</dbReference>
<keyword evidence="2 3" id="KW-0560">Oxidoreductase</keyword>
<protein>
    <submittedName>
        <fullName evidence="5">Cinnamoyl-CoA reductase-like SNL6</fullName>
    </submittedName>
</protein>
<dbReference type="GO" id="GO:0006694">
    <property type="term" value="P:steroid biosynthetic process"/>
    <property type="evidence" value="ECO:0007669"/>
    <property type="project" value="InterPro"/>
</dbReference>
<dbReference type="Gene3D" id="3.40.50.720">
    <property type="entry name" value="NAD(P)-binding Rossmann-like Domain"/>
    <property type="match status" value="1"/>
</dbReference>
<dbReference type="KEGG" id="jre:109001333"/>
<organism evidence="4 5">
    <name type="scientific">Juglans regia</name>
    <name type="common">English walnut</name>
    <dbReference type="NCBI Taxonomy" id="51240"/>
    <lineage>
        <taxon>Eukaryota</taxon>
        <taxon>Viridiplantae</taxon>
        <taxon>Streptophyta</taxon>
        <taxon>Embryophyta</taxon>
        <taxon>Tracheophyta</taxon>
        <taxon>Spermatophyta</taxon>
        <taxon>Magnoliopsida</taxon>
        <taxon>eudicotyledons</taxon>
        <taxon>Gunneridae</taxon>
        <taxon>Pentapetalae</taxon>
        <taxon>rosids</taxon>
        <taxon>fabids</taxon>
        <taxon>Fagales</taxon>
        <taxon>Juglandaceae</taxon>
        <taxon>Juglans</taxon>
    </lineage>
</organism>
<dbReference type="Proteomes" id="UP000235220">
    <property type="component" value="Chromosome 1"/>
</dbReference>
<keyword evidence="1" id="KW-0521">NADP</keyword>
<dbReference type="PANTHER" id="PTHR10366">
    <property type="entry name" value="NAD DEPENDENT EPIMERASE/DEHYDRATASE"/>
    <property type="match status" value="1"/>
</dbReference>
<dbReference type="GeneID" id="109001333"/>
<dbReference type="AlphaFoldDB" id="A0A2I4FR54"/>
<dbReference type="InterPro" id="IPR050425">
    <property type="entry name" value="NAD(P)_dehydrat-like"/>
</dbReference>
<dbReference type="STRING" id="51240.A0A2I4FR54"/>
<dbReference type="GO" id="GO:0016616">
    <property type="term" value="F:oxidoreductase activity, acting on the CH-OH group of donors, NAD or NADP as acceptor"/>
    <property type="evidence" value="ECO:0000318"/>
    <property type="project" value="GO_Central"/>
</dbReference>
<evidence type="ECO:0000313" key="4">
    <source>
        <dbReference type="Proteomes" id="UP000235220"/>
    </source>
</evidence>
<name>A0A2I4FR54_JUGRE</name>
<dbReference type="PANTHER" id="PTHR10366:SF589">
    <property type="entry name" value="CINNAMOYL-COA REDUCTASE-LIKE SNL6"/>
    <property type="match status" value="1"/>
</dbReference>
<evidence type="ECO:0000256" key="3">
    <source>
        <dbReference type="RuleBase" id="RU004475"/>
    </source>
</evidence>
<dbReference type="OrthoDB" id="2735536at2759"/>
<dbReference type="InterPro" id="IPR002225">
    <property type="entry name" value="3Beta_OHSteriod_DH/Estase"/>
</dbReference>
<proteinExistence type="inferred from homology"/>
<sequence>MQACESEGEREMARIKLMVPLALKQKQDSCFTNPNKCSLSARKRDLVCVTSGNSYLGSHIVKELQAHGYPVRVTIQNQVDFEDLRELIGDERINQLESIVVASVGDVEGLCDAFRGCHAIFHTSSFVDPHGVSGYSERMVPLEAEGVTNVIEACGRAAYEKRCVFTSSLLSSIWKGGNVERVVDESSWSDEGFCRENKLWLALGKTIAEKVAWRKSKEMKVELVTLCPGLIMAPSFPNAHKETSVPYLKGGQSMLQQGILATGDVKKVAEAHVYVYEAMDNGASGRYLCFERVVRKLEEAIELENGLHMHGLLSGRRQEVFPEGDEEIRSNLDNSKLAKLILQASRRSSCKQ</sequence>
<comment type="similarity">
    <text evidence="3">Belongs to the 3-beta-HSD family.</text>
</comment>
<keyword evidence="4" id="KW-1185">Reference proteome</keyword>
<accession>A0A2I4FR54</accession>
<dbReference type="Gramene" id="Jr01_01420_p1">
    <property type="protein sequence ID" value="cds.Jr01_01420_p1"/>
    <property type="gene ID" value="Jr01_01420"/>
</dbReference>
<dbReference type="Pfam" id="PF01073">
    <property type="entry name" value="3Beta_HSD"/>
    <property type="match status" value="1"/>
</dbReference>